<dbReference type="NCBIfam" id="NF040894">
    <property type="entry name" value="puhB_PGC"/>
    <property type="match status" value="1"/>
</dbReference>
<keyword evidence="1" id="KW-0812">Transmembrane</keyword>
<accession>A0A841LDL4</accession>
<evidence type="ECO:0000313" key="2">
    <source>
        <dbReference type="EMBL" id="MBB6227242.1"/>
    </source>
</evidence>
<gene>
    <name evidence="2" type="ORF">FHS79_001408</name>
</gene>
<comment type="caution">
    <text evidence="2">The sequence shown here is derived from an EMBL/GenBank/DDBJ whole genome shotgun (WGS) entry which is preliminary data.</text>
</comment>
<protein>
    <recommendedName>
        <fullName evidence="4">PH domain-containing protein</fullName>
    </recommendedName>
</protein>
<evidence type="ECO:0000256" key="1">
    <source>
        <dbReference type="SAM" id="Phobius"/>
    </source>
</evidence>
<feature type="transmembrane region" description="Helical" evidence="1">
    <location>
        <begin position="73"/>
        <end position="95"/>
    </location>
</feature>
<keyword evidence="3" id="KW-1185">Reference proteome</keyword>
<evidence type="ECO:0000313" key="3">
    <source>
        <dbReference type="Proteomes" id="UP000538147"/>
    </source>
</evidence>
<keyword evidence="1" id="KW-0472">Membrane</keyword>
<evidence type="ECO:0008006" key="4">
    <source>
        <dbReference type="Google" id="ProtNLM"/>
    </source>
</evidence>
<dbReference type="EMBL" id="JACIIV010000009">
    <property type="protein sequence ID" value="MBB6227242.1"/>
    <property type="molecule type" value="Genomic_DNA"/>
</dbReference>
<dbReference type="AlphaFoldDB" id="A0A841LDL4"/>
<organism evidence="2 3">
    <name type="scientific">Polymorphobacter multimanifer</name>
    <dbReference type="NCBI Taxonomy" id="1070431"/>
    <lineage>
        <taxon>Bacteria</taxon>
        <taxon>Pseudomonadati</taxon>
        <taxon>Pseudomonadota</taxon>
        <taxon>Alphaproteobacteria</taxon>
        <taxon>Sphingomonadales</taxon>
        <taxon>Sphingosinicellaceae</taxon>
        <taxon>Polymorphobacter</taxon>
    </lineage>
</organism>
<dbReference type="InterPro" id="IPR054839">
    <property type="entry name" value="puhB_PGC"/>
</dbReference>
<name>A0A841LDL4_9SPHN</name>
<dbReference type="Proteomes" id="UP000538147">
    <property type="component" value="Unassembled WGS sequence"/>
</dbReference>
<sequence>MTMEYEIEPIRGLPGNLPKGEFIVWQGSPNWQAFARAVFHTRLVIAWFVFVASLAFVGGGTGIVGAITTLAVAVLGLGVLGLLAWTGARATIYTLTNRRLVMRFGAAVPKAVNLPLGKIGSADVKPLGGGYVDIVLVPTERFPLGWLQAWPHVRPWKVADPQPMLRAVSESFVPMLADALRSADPAATVHAEPDATRRGGMEAAA</sequence>
<feature type="transmembrane region" description="Helical" evidence="1">
    <location>
        <begin position="44"/>
        <end position="67"/>
    </location>
</feature>
<reference evidence="2 3" key="1">
    <citation type="submission" date="2020-08" db="EMBL/GenBank/DDBJ databases">
        <title>Genomic Encyclopedia of Type Strains, Phase IV (KMG-IV): sequencing the most valuable type-strain genomes for metagenomic binning, comparative biology and taxonomic classification.</title>
        <authorList>
            <person name="Goeker M."/>
        </authorList>
    </citation>
    <scope>NUCLEOTIDE SEQUENCE [LARGE SCALE GENOMIC DNA]</scope>
    <source>
        <strain evidence="2 3">DSM 102189</strain>
    </source>
</reference>
<keyword evidence="1" id="KW-1133">Transmembrane helix</keyword>
<proteinExistence type="predicted"/>